<keyword evidence="2 6" id="KW-0489">Methyltransferase</keyword>
<sequence>MGSQTDIIKDDAVPTTPEPTAYKVVDLFSGGGGMSFGFHAHPAFKVIGAADAQLGKPSSPKGSLACNTTYESNMGIAPVETDLGTVDPESLRRSMGITSPIDVLSACPPCTGFSRTNAKNHLADDKRNSLVGRTIVFVDAFQPKILVMENARELLQGRWAHHFEVLKGDLEARGYTVHAQNHVLNKFGLPQVRERALVIAVAAGYDLRTLEDAWAGRSLVPEATTVRRALDGIPVINAGEAHPSDDAHASPSFHSAATLGRLQKIPHDGGSWRDLLNVQGGNEFLTPAMVKSVAKGDFGSFPDVYGRMAWDRPAPTIKRECAHVGNGRYSHPTEDRLCSVRELGILNGFPRDYKFDGTSLSNKYRHIGDAVPPLVSYQLASVCRWILTGERPSVSDLILPGTHLRPDDIREIDTDVTGQSIGRQAPEFVAA</sequence>
<proteinExistence type="inferred from homology"/>
<dbReference type="EC" id="2.1.1.37" evidence="1"/>
<dbReference type="InterPro" id="IPR001525">
    <property type="entry name" value="C5_MeTfrase"/>
</dbReference>
<evidence type="ECO:0000256" key="2">
    <source>
        <dbReference type="ARBA" id="ARBA00022603"/>
    </source>
</evidence>
<accession>A0ABW7QTV8</accession>
<reference evidence="7 8" key="1">
    <citation type="submission" date="2024-10" db="EMBL/GenBank/DDBJ databases">
        <title>The Natural Products Discovery Center: Release of the First 8490 Sequenced Strains for Exploring Actinobacteria Biosynthetic Diversity.</title>
        <authorList>
            <person name="Kalkreuter E."/>
            <person name="Kautsar S.A."/>
            <person name="Yang D."/>
            <person name="Bader C.D."/>
            <person name="Teijaro C.N."/>
            <person name="Fluegel L."/>
            <person name="Davis C.M."/>
            <person name="Simpson J.R."/>
            <person name="Lauterbach L."/>
            <person name="Steele A.D."/>
            <person name="Gui C."/>
            <person name="Meng S."/>
            <person name="Li G."/>
            <person name="Viehrig K."/>
            <person name="Ye F."/>
            <person name="Su P."/>
            <person name="Kiefer A.F."/>
            <person name="Nichols A."/>
            <person name="Cepeda A.J."/>
            <person name="Yan W."/>
            <person name="Fan B."/>
            <person name="Jiang Y."/>
            <person name="Adhikari A."/>
            <person name="Zheng C.-J."/>
            <person name="Schuster L."/>
            <person name="Cowan T.M."/>
            <person name="Smanski M.J."/>
            <person name="Chevrette M.G."/>
            <person name="De Carvalho L.P.S."/>
            <person name="Shen B."/>
        </authorList>
    </citation>
    <scope>NUCLEOTIDE SEQUENCE [LARGE SCALE GENOMIC DNA]</scope>
    <source>
        <strain evidence="7 8">NPDC017990</strain>
    </source>
</reference>
<dbReference type="PANTHER" id="PTHR10629:SF52">
    <property type="entry name" value="DNA (CYTOSINE-5)-METHYLTRANSFERASE 1"/>
    <property type="match status" value="1"/>
</dbReference>
<dbReference type="PANTHER" id="PTHR10629">
    <property type="entry name" value="CYTOSINE-SPECIFIC METHYLTRANSFERASE"/>
    <property type="match status" value="1"/>
</dbReference>
<evidence type="ECO:0000256" key="3">
    <source>
        <dbReference type="ARBA" id="ARBA00022679"/>
    </source>
</evidence>
<feature type="active site" evidence="6">
    <location>
        <position position="110"/>
    </location>
</feature>
<dbReference type="InterPro" id="IPR050390">
    <property type="entry name" value="C5-Methyltransferase"/>
</dbReference>
<dbReference type="Proteomes" id="UP001610818">
    <property type="component" value="Unassembled WGS sequence"/>
</dbReference>
<dbReference type="EMBL" id="JBIRGQ010000004">
    <property type="protein sequence ID" value="MFH8548148.1"/>
    <property type="molecule type" value="Genomic_DNA"/>
</dbReference>
<evidence type="ECO:0000256" key="6">
    <source>
        <dbReference type="PROSITE-ProRule" id="PRU01016"/>
    </source>
</evidence>
<comment type="caution">
    <text evidence="7">The sequence shown here is derived from an EMBL/GenBank/DDBJ whole genome shotgun (WGS) entry which is preliminary data.</text>
</comment>
<keyword evidence="3 6" id="KW-0808">Transferase</keyword>
<dbReference type="Gene3D" id="3.40.50.150">
    <property type="entry name" value="Vaccinia Virus protein VP39"/>
    <property type="match status" value="1"/>
</dbReference>
<organism evidence="7 8">
    <name type="scientific">Streptomyces longisporoflavus</name>
    <dbReference type="NCBI Taxonomy" id="28044"/>
    <lineage>
        <taxon>Bacteria</taxon>
        <taxon>Bacillati</taxon>
        <taxon>Actinomycetota</taxon>
        <taxon>Actinomycetes</taxon>
        <taxon>Kitasatosporales</taxon>
        <taxon>Streptomycetaceae</taxon>
        <taxon>Streptomyces</taxon>
    </lineage>
</organism>
<keyword evidence="5" id="KW-0680">Restriction system</keyword>
<dbReference type="GO" id="GO:0003886">
    <property type="term" value="F:DNA (cytosine-5-)-methyltransferase activity"/>
    <property type="evidence" value="ECO:0007669"/>
    <property type="project" value="UniProtKB-EC"/>
</dbReference>
<dbReference type="InterPro" id="IPR029063">
    <property type="entry name" value="SAM-dependent_MTases_sf"/>
</dbReference>
<evidence type="ECO:0000256" key="4">
    <source>
        <dbReference type="ARBA" id="ARBA00022691"/>
    </source>
</evidence>
<gene>
    <name evidence="7" type="ORF">ACH4F9_24350</name>
</gene>
<comment type="similarity">
    <text evidence="6">Belongs to the class I-like SAM-binding methyltransferase superfamily. C5-methyltransferase family.</text>
</comment>
<evidence type="ECO:0000313" key="7">
    <source>
        <dbReference type="EMBL" id="MFH8548148.1"/>
    </source>
</evidence>
<dbReference type="Gene3D" id="3.90.120.10">
    <property type="entry name" value="DNA Methylase, subunit A, domain 2"/>
    <property type="match status" value="1"/>
</dbReference>
<dbReference type="RefSeq" id="WP_397714587.1">
    <property type="nucleotide sequence ID" value="NZ_JBIRGN010000004.1"/>
</dbReference>
<dbReference type="Pfam" id="PF00145">
    <property type="entry name" value="DNA_methylase"/>
    <property type="match status" value="1"/>
</dbReference>
<dbReference type="PROSITE" id="PS00094">
    <property type="entry name" value="C5_MTASE_1"/>
    <property type="match status" value="1"/>
</dbReference>
<dbReference type="SUPFAM" id="SSF53335">
    <property type="entry name" value="S-adenosyl-L-methionine-dependent methyltransferases"/>
    <property type="match status" value="1"/>
</dbReference>
<dbReference type="GO" id="GO:0032259">
    <property type="term" value="P:methylation"/>
    <property type="evidence" value="ECO:0007669"/>
    <property type="project" value="UniProtKB-KW"/>
</dbReference>
<keyword evidence="8" id="KW-1185">Reference proteome</keyword>
<evidence type="ECO:0000313" key="8">
    <source>
        <dbReference type="Proteomes" id="UP001610818"/>
    </source>
</evidence>
<dbReference type="PROSITE" id="PS51679">
    <property type="entry name" value="SAM_MT_C5"/>
    <property type="match status" value="1"/>
</dbReference>
<name>A0ABW7QTV8_9ACTN</name>
<evidence type="ECO:0000256" key="1">
    <source>
        <dbReference type="ARBA" id="ARBA00011975"/>
    </source>
</evidence>
<dbReference type="PRINTS" id="PR00105">
    <property type="entry name" value="C5METTRFRASE"/>
</dbReference>
<protein>
    <recommendedName>
        <fullName evidence="1">DNA (cytosine-5-)-methyltransferase</fullName>
        <ecNumber evidence="1">2.1.1.37</ecNumber>
    </recommendedName>
</protein>
<evidence type="ECO:0000256" key="5">
    <source>
        <dbReference type="ARBA" id="ARBA00022747"/>
    </source>
</evidence>
<keyword evidence="4 6" id="KW-0949">S-adenosyl-L-methionine</keyword>
<dbReference type="InterPro" id="IPR018117">
    <property type="entry name" value="C5_DNA_meth_AS"/>
</dbReference>